<accession>A0A9X2FQT6</accession>
<evidence type="ECO:0000256" key="1">
    <source>
        <dbReference type="ARBA" id="ARBA00004613"/>
    </source>
</evidence>
<name>A0A9X2FQT6_9RHOB</name>
<protein>
    <recommendedName>
        <fullName evidence="6">Hemolysin-type calcium-binding repeat-containing protein</fullName>
    </recommendedName>
</protein>
<dbReference type="PROSITE" id="PS00330">
    <property type="entry name" value="HEMOLYSIN_CALCIUM"/>
    <property type="match status" value="2"/>
</dbReference>
<keyword evidence="2" id="KW-0964">Secreted</keyword>
<dbReference type="RefSeq" id="WP_253334255.1">
    <property type="nucleotide sequence ID" value="NZ_JAMYXC010000258.1"/>
</dbReference>
<gene>
    <name evidence="4" type="ORF">NHG85_16095</name>
</gene>
<reference evidence="4" key="1">
    <citation type="submission" date="2022-06" db="EMBL/GenBank/DDBJ databases">
        <title>Limimaricola sediminis sp. nov., isolated from an intertidal sediment.</title>
        <authorList>
            <person name="Shao X."/>
        </authorList>
    </citation>
    <scope>NUCLEOTIDE SEQUENCE</scope>
    <source>
        <strain evidence="4">ASW11-118</strain>
    </source>
</reference>
<dbReference type="PANTHER" id="PTHR38340:SF1">
    <property type="entry name" value="S-LAYER PROTEIN"/>
    <property type="match status" value="1"/>
</dbReference>
<dbReference type="PANTHER" id="PTHR38340">
    <property type="entry name" value="S-LAYER PROTEIN"/>
    <property type="match status" value="1"/>
</dbReference>
<dbReference type="AlphaFoldDB" id="A0A9X2FQT6"/>
<proteinExistence type="predicted"/>
<dbReference type="PRINTS" id="PR00313">
    <property type="entry name" value="CABNDNGRPT"/>
</dbReference>
<comment type="caution">
    <text evidence="4">The sequence shown here is derived from an EMBL/GenBank/DDBJ whole genome shotgun (WGS) entry which is preliminary data.</text>
</comment>
<dbReference type="Proteomes" id="UP001139477">
    <property type="component" value="Unassembled WGS sequence"/>
</dbReference>
<dbReference type="Gene3D" id="2.150.10.10">
    <property type="entry name" value="Serralysin-like metalloprotease, C-terminal"/>
    <property type="match status" value="2"/>
</dbReference>
<evidence type="ECO:0000313" key="4">
    <source>
        <dbReference type="EMBL" id="MCP1170029.1"/>
    </source>
</evidence>
<evidence type="ECO:0008006" key="6">
    <source>
        <dbReference type="Google" id="ProtNLM"/>
    </source>
</evidence>
<evidence type="ECO:0000256" key="2">
    <source>
        <dbReference type="ARBA" id="ARBA00022525"/>
    </source>
</evidence>
<dbReference type="Pfam" id="PF00353">
    <property type="entry name" value="HemolysinCabind"/>
    <property type="match status" value="3"/>
</dbReference>
<dbReference type="EMBL" id="JAMYXC010000258">
    <property type="protein sequence ID" value="MCP1170029.1"/>
    <property type="molecule type" value="Genomic_DNA"/>
</dbReference>
<organism evidence="4 5">
    <name type="scientific">Limimaricola litoreus</name>
    <dbReference type="NCBI Taxonomy" id="2955316"/>
    <lineage>
        <taxon>Bacteria</taxon>
        <taxon>Pseudomonadati</taxon>
        <taxon>Pseudomonadota</taxon>
        <taxon>Alphaproteobacteria</taxon>
        <taxon>Rhodobacterales</taxon>
        <taxon>Paracoccaceae</taxon>
        <taxon>Limimaricola</taxon>
    </lineage>
</organism>
<dbReference type="InterPro" id="IPR018511">
    <property type="entry name" value="Hemolysin-typ_Ca-bd_CS"/>
</dbReference>
<keyword evidence="5" id="KW-1185">Reference proteome</keyword>
<dbReference type="GO" id="GO:0005509">
    <property type="term" value="F:calcium ion binding"/>
    <property type="evidence" value="ECO:0007669"/>
    <property type="project" value="InterPro"/>
</dbReference>
<comment type="subcellular location">
    <subcellularLocation>
        <location evidence="1">Secreted</location>
    </subcellularLocation>
</comment>
<dbReference type="SUPFAM" id="SSF51120">
    <property type="entry name" value="beta-Roll"/>
    <property type="match status" value="1"/>
</dbReference>
<evidence type="ECO:0000313" key="5">
    <source>
        <dbReference type="Proteomes" id="UP001139477"/>
    </source>
</evidence>
<feature type="region of interest" description="Disordered" evidence="3">
    <location>
        <begin position="218"/>
        <end position="239"/>
    </location>
</feature>
<dbReference type="InterPro" id="IPR050557">
    <property type="entry name" value="RTX_toxin/Mannuronan_C5-epim"/>
</dbReference>
<dbReference type="InterPro" id="IPR001343">
    <property type="entry name" value="Hemolysn_Ca-bd"/>
</dbReference>
<sequence>MPIYEIDGFAFTDRGAIRPAHVEIGISASHTRYRIASTYQDDILPGADIDNMPRPYHYTANGMNMLAFEDPSEPWDDDDGEADVYLGTLRWGAGRETQILDGGDDFVAALSGDSMPEYRSGQNNTELFREIFTTVIDEPVRARIIDEGPLQPGRIKVADLFTDATTGEVIQGDDTRDTLKGNGNAELIVGLGGNDRLIGRGGADTILAGTGNDKVKGGGGKDFLNGHKGNDRLFGQGGDDELRGGAGRDMLRGNRGDDVLEGGRGADRFVFSRRDGDDVIRDFEDRDTLVLNDNLWRADLTEHQVVRRFAEVTDEGMLFDFGRKGSILLEDIDSKLGLAGDIDFI</sequence>
<dbReference type="InterPro" id="IPR011049">
    <property type="entry name" value="Serralysin-like_metalloprot_C"/>
</dbReference>
<evidence type="ECO:0000256" key="3">
    <source>
        <dbReference type="SAM" id="MobiDB-lite"/>
    </source>
</evidence>
<dbReference type="GO" id="GO:0005576">
    <property type="term" value="C:extracellular region"/>
    <property type="evidence" value="ECO:0007669"/>
    <property type="project" value="UniProtKB-SubCell"/>
</dbReference>